<protein>
    <submittedName>
        <fullName evidence="4">MmgE/PrpD family</fullName>
    </submittedName>
</protein>
<dbReference type="AlphaFoldDB" id="A0A174DK42"/>
<dbReference type="PANTHER" id="PTHR16943:SF8">
    <property type="entry name" value="2-METHYLCITRATE DEHYDRATASE"/>
    <property type="match status" value="1"/>
</dbReference>
<dbReference type="InterPro" id="IPR045336">
    <property type="entry name" value="MmgE_PrpD_N"/>
</dbReference>
<evidence type="ECO:0000313" key="4">
    <source>
        <dbReference type="EMBL" id="CUO25941.1"/>
    </source>
</evidence>
<accession>A0A174DK42</accession>
<dbReference type="STRING" id="39482.ERS852491_01706"/>
<evidence type="ECO:0000259" key="2">
    <source>
        <dbReference type="Pfam" id="PF03972"/>
    </source>
</evidence>
<dbReference type="Pfam" id="PF19305">
    <property type="entry name" value="MmgE_PrpD_C"/>
    <property type="match status" value="1"/>
</dbReference>
<gene>
    <name evidence="4" type="ORF">ERS852491_01706</name>
</gene>
<sequence length="454" mass="50590">MNNQEYMNTLIDFIKNTEYVNLSKDVQKQAKKCFFDLSGVICCGAKNNSAKKAAKYVTKNYPTGRYSILATGDKTNLIGAALANGMAANALDMDDGYSLLRGHPGAGFFGALLSAAEGSECTYGEFLSALVVAYEISIRQGYAIRDFYGWDHSSGSYATFATAASVGKLLHLDDAEMNMALGISDFIMPVNPAKRSCYVPSMNKDGIYWGQHAGTQAVMMAKSGITGRNPVILDDKYFPYLDTLGDKFYMFDLYIKFYSCCRWAHSPISAVASLISEYSIPYNQIDKVDVYSFGNAGTLYKCAPHNEDEAQYNILYPIAAQIVFGDCGPLESSTTKMLDPRIKPMIDRIKFHHEPKYDKVFPAKRLSRVELTLNTGQKLVSDAFEPKGDYNSDVSMEDIKYKVYKMNRLYAENDVIDPFVDAVLNTKPEESFSKVFNAIKILSITNIHPEIKFI</sequence>
<organism evidence="4 5">
    <name type="scientific">Faecalicatena contorta</name>
    <dbReference type="NCBI Taxonomy" id="39482"/>
    <lineage>
        <taxon>Bacteria</taxon>
        <taxon>Bacillati</taxon>
        <taxon>Bacillota</taxon>
        <taxon>Clostridia</taxon>
        <taxon>Lachnospirales</taxon>
        <taxon>Lachnospiraceae</taxon>
        <taxon>Faecalicatena</taxon>
    </lineage>
</organism>
<comment type="similarity">
    <text evidence="1">Belongs to the PrpD family.</text>
</comment>
<evidence type="ECO:0000259" key="3">
    <source>
        <dbReference type="Pfam" id="PF19305"/>
    </source>
</evidence>
<dbReference type="OrthoDB" id="9791416at2"/>
<dbReference type="EMBL" id="CYZU01000012">
    <property type="protein sequence ID" value="CUO25941.1"/>
    <property type="molecule type" value="Genomic_DNA"/>
</dbReference>
<dbReference type="Pfam" id="PF03972">
    <property type="entry name" value="MmgE_PrpD_N"/>
    <property type="match status" value="1"/>
</dbReference>
<proteinExistence type="inferred from homology"/>
<dbReference type="InterPro" id="IPR045337">
    <property type="entry name" value="MmgE_PrpD_C"/>
</dbReference>
<feature type="domain" description="MmgE/PrpD N-terminal" evidence="2">
    <location>
        <begin position="10"/>
        <end position="236"/>
    </location>
</feature>
<dbReference type="SUPFAM" id="SSF103378">
    <property type="entry name" value="2-methylcitrate dehydratase PrpD"/>
    <property type="match status" value="1"/>
</dbReference>
<dbReference type="Proteomes" id="UP000095544">
    <property type="component" value="Unassembled WGS sequence"/>
</dbReference>
<evidence type="ECO:0000313" key="5">
    <source>
        <dbReference type="Proteomes" id="UP000095544"/>
    </source>
</evidence>
<dbReference type="InterPro" id="IPR036148">
    <property type="entry name" value="MmgE/PrpD_sf"/>
</dbReference>
<feature type="domain" description="MmgE/PrpD C-terminal" evidence="3">
    <location>
        <begin position="258"/>
        <end position="409"/>
    </location>
</feature>
<dbReference type="GO" id="GO:0016829">
    <property type="term" value="F:lyase activity"/>
    <property type="evidence" value="ECO:0007669"/>
    <property type="project" value="InterPro"/>
</dbReference>
<evidence type="ECO:0000256" key="1">
    <source>
        <dbReference type="ARBA" id="ARBA00006174"/>
    </source>
</evidence>
<dbReference type="Gene3D" id="3.30.1330.120">
    <property type="entry name" value="2-methylcitrate dehydratase PrpD"/>
    <property type="match status" value="1"/>
</dbReference>
<dbReference type="PANTHER" id="PTHR16943">
    <property type="entry name" value="2-METHYLCITRATE DEHYDRATASE-RELATED"/>
    <property type="match status" value="1"/>
</dbReference>
<name>A0A174DK42_9FIRM</name>
<dbReference type="InterPro" id="IPR042188">
    <property type="entry name" value="MmgE/PrpD_sf_2"/>
</dbReference>
<dbReference type="InterPro" id="IPR005656">
    <property type="entry name" value="MmgE_PrpD"/>
</dbReference>
<dbReference type="InterPro" id="IPR042183">
    <property type="entry name" value="MmgE/PrpD_sf_1"/>
</dbReference>
<dbReference type="Gene3D" id="1.10.4100.10">
    <property type="entry name" value="2-methylcitrate dehydratase PrpD"/>
    <property type="match status" value="1"/>
</dbReference>
<reference evidence="4 5" key="1">
    <citation type="submission" date="2015-09" db="EMBL/GenBank/DDBJ databases">
        <authorList>
            <consortium name="Pathogen Informatics"/>
        </authorList>
    </citation>
    <scope>NUCLEOTIDE SEQUENCE [LARGE SCALE GENOMIC DNA]</scope>
    <source>
        <strain evidence="4 5">2789STDY5834876</strain>
    </source>
</reference>